<accession>A0ABR2LZ34</accession>
<gene>
    <name evidence="6" type="primary">TCX5</name>
    <name evidence="6" type="ORF">KSP40_PGU021069</name>
</gene>
<dbReference type="Proteomes" id="UP001412067">
    <property type="component" value="Unassembled WGS sequence"/>
</dbReference>
<feature type="compositionally biased region" description="Basic and acidic residues" evidence="4">
    <location>
        <begin position="340"/>
        <end position="366"/>
    </location>
</feature>
<evidence type="ECO:0000256" key="3">
    <source>
        <dbReference type="ARBA" id="ARBA00023242"/>
    </source>
</evidence>
<evidence type="ECO:0000256" key="4">
    <source>
        <dbReference type="SAM" id="MobiDB-lite"/>
    </source>
</evidence>
<comment type="subcellular location">
    <subcellularLocation>
        <location evidence="1">Nucleus</location>
    </subcellularLocation>
</comment>
<dbReference type="PANTHER" id="PTHR12446">
    <property type="entry name" value="TESMIN/TSO1-RELATED"/>
    <property type="match status" value="1"/>
</dbReference>
<dbReference type="SMART" id="SM01114">
    <property type="entry name" value="CXC"/>
    <property type="match status" value="2"/>
</dbReference>
<feature type="region of interest" description="Disordered" evidence="4">
    <location>
        <begin position="340"/>
        <end position="393"/>
    </location>
</feature>
<dbReference type="InterPro" id="IPR028307">
    <property type="entry name" value="Lin-54_fam"/>
</dbReference>
<protein>
    <submittedName>
        <fullName evidence="6">Protein tesmin/TSO1-like CXC 5</fullName>
    </submittedName>
</protein>
<keyword evidence="3" id="KW-0539">Nucleus</keyword>
<evidence type="ECO:0000256" key="2">
    <source>
        <dbReference type="ARBA" id="ARBA00007267"/>
    </source>
</evidence>
<evidence type="ECO:0000259" key="5">
    <source>
        <dbReference type="PROSITE" id="PS51634"/>
    </source>
</evidence>
<comment type="similarity">
    <text evidence="2">Belongs to the lin-54 family.</text>
</comment>
<evidence type="ECO:0000313" key="6">
    <source>
        <dbReference type="EMBL" id="KAK8955493.1"/>
    </source>
</evidence>
<proteinExistence type="inferred from homology"/>
<evidence type="ECO:0000256" key="1">
    <source>
        <dbReference type="ARBA" id="ARBA00004123"/>
    </source>
</evidence>
<sequence>MDSETLPSLTIHHDISQKKLVKQLDFSGFPKDMPSPGEEAVKRKFSVPNTPIIPVSQSPISTSMMPLHEVQESTPKKLKQCNCRNSKCLKLYCECFASGVYCNGCNCSNCSNNVENEAARRDAIGITLERNPNAFRPKIASSPHAPRDKIDVVVKLPLVAKHNKGCHCKKSGCLKKYCECFQANILCSENCKCMDCKNFEGSRDIPHTENGSSLTYVQKAANTTLNGCIGYNGYNSPALKKRKYQEYLLPTSPPDQFVQRVVNVPQANDVKKCGPPPPFTSEAAFSAGHAGQGYKLTYRSPLAGLMKPEYVKMFCQDLVIQAGELAKVFTERRSQMVKTVEMEDQNKGDHDSFKEDNDDQHSEHEISANGINTDKIIEESGSDSSGAPKIARPVSPGTLALMCNEPDTMFTASQIYSPKSTSPCKENSTELYAEQERVVLMKLRDYLYELANRGRMNEENTLMAIRSELPNNQASDIDKAKLQAAMSDAATPTCPPSHWMMESGDAYLLICRVRNEIRTADALRFEPTPRDTALSLLASMWCDATSDLSARNRSPPLRLPSVAPGSSIIPSLASIIRPVPPSSAA</sequence>
<dbReference type="InterPro" id="IPR005172">
    <property type="entry name" value="CRC"/>
</dbReference>
<dbReference type="PROSITE" id="PS51634">
    <property type="entry name" value="CRC"/>
    <property type="match status" value="1"/>
</dbReference>
<reference evidence="6 7" key="1">
    <citation type="journal article" date="2022" name="Nat. Plants">
        <title>Genomes of leafy and leafless Platanthera orchids illuminate the evolution of mycoheterotrophy.</title>
        <authorList>
            <person name="Li M.H."/>
            <person name="Liu K.W."/>
            <person name="Li Z."/>
            <person name="Lu H.C."/>
            <person name="Ye Q.L."/>
            <person name="Zhang D."/>
            <person name="Wang J.Y."/>
            <person name="Li Y.F."/>
            <person name="Zhong Z.M."/>
            <person name="Liu X."/>
            <person name="Yu X."/>
            <person name="Liu D.K."/>
            <person name="Tu X.D."/>
            <person name="Liu B."/>
            <person name="Hao Y."/>
            <person name="Liao X.Y."/>
            <person name="Jiang Y.T."/>
            <person name="Sun W.H."/>
            <person name="Chen J."/>
            <person name="Chen Y.Q."/>
            <person name="Ai Y."/>
            <person name="Zhai J.W."/>
            <person name="Wu S.S."/>
            <person name="Zhou Z."/>
            <person name="Hsiao Y.Y."/>
            <person name="Wu W.L."/>
            <person name="Chen Y.Y."/>
            <person name="Lin Y.F."/>
            <person name="Hsu J.L."/>
            <person name="Li C.Y."/>
            <person name="Wang Z.W."/>
            <person name="Zhao X."/>
            <person name="Zhong W.Y."/>
            <person name="Ma X.K."/>
            <person name="Ma L."/>
            <person name="Huang J."/>
            <person name="Chen G.Z."/>
            <person name="Huang M.Z."/>
            <person name="Huang L."/>
            <person name="Peng D.H."/>
            <person name="Luo Y.B."/>
            <person name="Zou S.Q."/>
            <person name="Chen S.P."/>
            <person name="Lan S."/>
            <person name="Tsai W.C."/>
            <person name="Van de Peer Y."/>
            <person name="Liu Z.J."/>
        </authorList>
    </citation>
    <scope>NUCLEOTIDE SEQUENCE [LARGE SCALE GENOMIC DNA]</scope>
    <source>
        <strain evidence="6">Lor288</strain>
    </source>
</reference>
<comment type="caution">
    <text evidence="6">The sequence shown here is derived from an EMBL/GenBank/DDBJ whole genome shotgun (WGS) entry which is preliminary data.</text>
</comment>
<dbReference type="Pfam" id="PF03638">
    <property type="entry name" value="TCR"/>
    <property type="match status" value="2"/>
</dbReference>
<dbReference type="EMBL" id="JBBWWR010000013">
    <property type="protein sequence ID" value="KAK8955493.1"/>
    <property type="molecule type" value="Genomic_DNA"/>
</dbReference>
<keyword evidence="7" id="KW-1185">Reference proteome</keyword>
<dbReference type="InterPro" id="IPR033467">
    <property type="entry name" value="Tesmin/TSO1-like_CXC"/>
</dbReference>
<feature type="domain" description="CRC" evidence="5">
    <location>
        <begin position="77"/>
        <end position="201"/>
    </location>
</feature>
<evidence type="ECO:0000313" key="7">
    <source>
        <dbReference type="Proteomes" id="UP001412067"/>
    </source>
</evidence>
<organism evidence="6 7">
    <name type="scientific">Platanthera guangdongensis</name>
    <dbReference type="NCBI Taxonomy" id="2320717"/>
    <lineage>
        <taxon>Eukaryota</taxon>
        <taxon>Viridiplantae</taxon>
        <taxon>Streptophyta</taxon>
        <taxon>Embryophyta</taxon>
        <taxon>Tracheophyta</taxon>
        <taxon>Spermatophyta</taxon>
        <taxon>Magnoliopsida</taxon>
        <taxon>Liliopsida</taxon>
        <taxon>Asparagales</taxon>
        <taxon>Orchidaceae</taxon>
        <taxon>Orchidoideae</taxon>
        <taxon>Orchideae</taxon>
        <taxon>Orchidinae</taxon>
        <taxon>Platanthera</taxon>
    </lineage>
</organism>
<dbReference type="PANTHER" id="PTHR12446:SF34">
    <property type="entry name" value="PROTEIN LIN-54 HOMOLOG"/>
    <property type="match status" value="1"/>
</dbReference>
<name>A0ABR2LZ34_9ASPA</name>